<gene>
    <name evidence="3" type="ORF">SAMN05443575_1715</name>
</gene>
<dbReference type="PANTHER" id="PTHR35526">
    <property type="entry name" value="ANTI-SIGMA-F FACTOR RSBW-RELATED"/>
    <property type="match status" value="1"/>
</dbReference>
<evidence type="ECO:0000313" key="4">
    <source>
        <dbReference type="Proteomes" id="UP000186132"/>
    </source>
</evidence>
<dbReference type="EMBL" id="FQVU01000002">
    <property type="protein sequence ID" value="SHG21957.1"/>
    <property type="molecule type" value="Genomic_DNA"/>
</dbReference>
<dbReference type="SUPFAM" id="SSF55874">
    <property type="entry name" value="ATPase domain of HSP90 chaperone/DNA topoisomerase II/histidine kinase"/>
    <property type="match status" value="1"/>
</dbReference>
<keyword evidence="3" id="KW-0418">Kinase</keyword>
<dbReference type="RefSeq" id="WP_073389578.1">
    <property type="nucleotide sequence ID" value="NZ_FQVU01000002.1"/>
</dbReference>
<dbReference type="Proteomes" id="UP000186132">
    <property type="component" value="Unassembled WGS sequence"/>
</dbReference>
<protein>
    <submittedName>
        <fullName evidence="3">Anti-sigma regulatory factor (Ser/Thr protein kinase)</fullName>
    </submittedName>
</protein>
<keyword evidence="1" id="KW-0723">Serine/threonine-protein kinase</keyword>
<feature type="domain" description="Histidine kinase/HSP90-like ATPase" evidence="2">
    <location>
        <begin position="6"/>
        <end position="118"/>
    </location>
</feature>
<keyword evidence="4" id="KW-1185">Reference proteome</keyword>
<dbReference type="InterPro" id="IPR050267">
    <property type="entry name" value="Anti-sigma-factor_SerPK"/>
</dbReference>
<dbReference type="Gene3D" id="3.30.565.10">
    <property type="entry name" value="Histidine kinase-like ATPase, C-terminal domain"/>
    <property type="match status" value="1"/>
</dbReference>
<evidence type="ECO:0000256" key="1">
    <source>
        <dbReference type="ARBA" id="ARBA00022527"/>
    </source>
</evidence>
<sequence>MLLVRHDPTSASVVRREIAADLSARAITPDSVDDVVLVASELVGNAVRHVDDPADLDIAWDVDDSTVLVRVRDTGSEDPHLQHVGAEATGGRGLAIVSALALEWGVQRVGHGKQVWARVPIRQAI</sequence>
<dbReference type="InterPro" id="IPR036890">
    <property type="entry name" value="HATPase_C_sf"/>
</dbReference>
<keyword evidence="3" id="KW-0808">Transferase</keyword>
<accession>A0A1M5I1D5</accession>
<dbReference type="CDD" id="cd16936">
    <property type="entry name" value="HATPase_RsbW-like"/>
    <property type="match status" value="1"/>
</dbReference>
<reference evidence="3 4" key="1">
    <citation type="submission" date="2016-11" db="EMBL/GenBank/DDBJ databases">
        <authorList>
            <person name="Jaros S."/>
            <person name="Januszkiewicz K."/>
            <person name="Wedrychowicz H."/>
        </authorList>
    </citation>
    <scope>NUCLEOTIDE SEQUENCE [LARGE SCALE GENOMIC DNA]</scope>
    <source>
        <strain evidence="3 4">DSM 45627</strain>
    </source>
</reference>
<dbReference type="Pfam" id="PF13581">
    <property type="entry name" value="HATPase_c_2"/>
    <property type="match status" value="1"/>
</dbReference>
<evidence type="ECO:0000313" key="3">
    <source>
        <dbReference type="EMBL" id="SHG21957.1"/>
    </source>
</evidence>
<dbReference type="InterPro" id="IPR003594">
    <property type="entry name" value="HATPase_dom"/>
</dbReference>
<dbReference type="AlphaFoldDB" id="A0A1M5I1D5"/>
<dbReference type="PANTHER" id="PTHR35526:SF3">
    <property type="entry name" value="ANTI-SIGMA-F FACTOR RSBW"/>
    <property type="match status" value="1"/>
</dbReference>
<proteinExistence type="predicted"/>
<evidence type="ECO:0000259" key="2">
    <source>
        <dbReference type="Pfam" id="PF13581"/>
    </source>
</evidence>
<dbReference type="GO" id="GO:0004674">
    <property type="term" value="F:protein serine/threonine kinase activity"/>
    <property type="evidence" value="ECO:0007669"/>
    <property type="project" value="UniProtKB-KW"/>
</dbReference>
<organism evidence="3 4">
    <name type="scientific">Jatrophihabitans endophyticus</name>
    <dbReference type="NCBI Taxonomy" id="1206085"/>
    <lineage>
        <taxon>Bacteria</taxon>
        <taxon>Bacillati</taxon>
        <taxon>Actinomycetota</taxon>
        <taxon>Actinomycetes</taxon>
        <taxon>Jatrophihabitantales</taxon>
        <taxon>Jatrophihabitantaceae</taxon>
        <taxon>Jatrophihabitans</taxon>
    </lineage>
</organism>
<name>A0A1M5I1D5_9ACTN</name>
<dbReference type="STRING" id="1206085.SAMN05443575_1715"/>